<dbReference type="EMBL" id="CDMZ01001740">
    <property type="protein sequence ID" value="CEM36912.1"/>
    <property type="molecule type" value="Genomic_DNA"/>
</dbReference>
<organism evidence="2">
    <name type="scientific">Chromera velia CCMP2878</name>
    <dbReference type="NCBI Taxonomy" id="1169474"/>
    <lineage>
        <taxon>Eukaryota</taxon>
        <taxon>Sar</taxon>
        <taxon>Alveolata</taxon>
        <taxon>Colpodellida</taxon>
        <taxon>Chromeraceae</taxon>
        <taxon>Chromera</taxon>
    </lineage>
</organism>
<dbReference type="PhylomeDB" id="A0A0G4H032"/>
<name>A0A0G4H032_9ALVE</name>
<sequence>MIERGFRSLFYQCKKAESRGLKFLLVKRAVANVERGYGIATPEDKQLAQQLGGLREDFLKAGRREKRAELTTRLFAFHLEWTTTDMFSCFRSEDAYEVPTDPRQPRVALTKTGKGGKRKADHNSPDTIEQEQKHRSKQRETSGINNRHLAFTAAMQRGRDAGVSEGWGGDPLNQSGDTGAMDVDESMEGRREGNGGAWPPQQQ</sequence>
<dbReference type="VEuPathDB" id="CryptoDB:Cvel_24144"/>
<proteinExistence type="predicted"/>
<protein>
    <submittedName>
        <fullName evidence="2">Uncharacterized protein</fullName>
    </submittedName>
</protein>
<evidence type="ECO:0000313" key="2">
    <source>
        <dbReference type="EMBL" id="CEM36912.1"/>
    </source>
</evidence>
<feature type="region of interest" description="Disordered" evidence="1">
    <location>
        <begin position="98"/>
        <end position="203"/>
    </location>
</feature>
<evidence type="ECO:0000256" key="1">
    <source>
        <dbReference type="SAM" id="MobiDB-lite"/>
    </source>
</evidence>
<accession>A0A0G4H032</accession>
<gene>
    <name evidence="2" type="ORF">Cvel_24144</name>
</gene>
<reference evidence="2" key="1">
    <citation type="submission" date="2014-11" db="EMBL/GenBank/DDBJ databases">
        <authorList>
            <person name="Otto D Thomas"/>
            <person name="Naeem Raeece"/>
        </authorList>
    </citation>
    <scope>NUCLEOTIDE SEQUENCE</scope>
</reference>
<dbReference type="AlphaFoldDB" id="A0A0G4H032"/>